<organism evidence="1 2">
    <name type="scientific">Gemmobacter megaterium</name>
    <dbReference type="NCBI Taxonomy" id="1086013"/>
    <lineage>
        <taxon>Bacteria</taxon>
        <taxon>Pseudomonadati</taxon>
        <taxon>Pseudomonadota</taxon>
        <taxon>Alphaproteobacteria</taxon>
        <taxon>Rhodobacterales</taxon>
        <taxon>Paracoccaceae</taxon>
        <taxon>Gemmobacter</taxon>
    </lineage>
</organism>
<dbReference type="EMBL" id="FTOT01000012">
    <property type="protein sequence ID" value="SIT22690.1"/>
    <property type="molecule type" value="Genomic_DNA"/>
</dbReference>
<evidence type="ECO:0008006" key="3">
    <source>
        <dbReference type="Google" id="ProtNLM"/>
    </source>
</evidence>
<accession>A0A1N7QIH5</accession>
<dbReference type="STRING" id="1086013.SAMN05421774_11243"/>
<sequence length="242" mass="27704">MELSFDLDDARFQAQIRQLATRDVRQAATWALNDTATEVQQHIQNRMNVVFDRPTRYTQRAFGVLRGARPSRLEVEIGERASVERRYFLKVQEHGGSRPQKAVERRIALASDDYVRTAIPTDAARIDGYGNWSSGERNQVMSQLQVGRDVGYTSNETEASRKRKARRGKARYFIPKHGLAPGVYRRNAPDDIPIRILTLTDTAPIYQPRLGFHAEAAREFWARLPAHLSRTLGRMVEKRSRG</sequence>
<reference evidence="1 2" key="1">
    <citation type="submission" date="2017-01" db="EMBL/GenBank/DDBJ databases">
        <authorList>
            <person name="Mah S.A."/>
            <person name="Swanson W.J."/>
            <person name="Moy G.W."/>
            <person name="Vacquier V.D."/>
        </authorList>
    </citation>
    <scope>NUCLEOTIDE SEQUENCE [LARGE SCALE GENOMIC DNA]</scope>
    <source>
        <strain evidence="1 2">DSM 26375</strain>
    </source>
</reference>
<keyword evidence="2" id="KW-1185">Reference proteome</keyword>
<name>A0A1N7QIH5_9RHOB</name>
<dbReference type="AlphaFoldDB" id="A0A1N7QIH5"/>
<proteinExistence type="predicted"/>
<gene>
    <name evidence="1" type="ORF">SAMN05421774_11243</name>
</gene>
<dbReference type="Proteomes" id="UP000186141">
    <property type="component" value="Unassembled WGS sequence"/>
</dbReference>
<protein>
    <recommendedName>
        <fullName evidence="3">Prophage minor tail protein Z (GPZ)</fullName>
    </recommendedName>
</protein>
<dbReference type="OrthoDB" id="7564032at2"/>
<evidence type="ECO:0000313" key="2">
    <source>
        <dbReference type="Proteomes" id="UP000186141"/>
    </source>
</evidence>
<dbReference type="RefSeq" id="WP_076534026.1">
    <property type="nucleotide sequence ID" value="NZ_BMEH01000012.1"/>
</dbReference>
<evidence type="ECO:0000313" key="1">
    <source>
        <dbReference type="EMBL" id="SIT22690.1"/>
    </source>
</evidence>